<keyword evidence="4" id="KW-1185">Reference proteome</keyword>
<dbReference type="EMBL" id="BSOE01000037">
    <property type="protein sequence ID" value="GLR04427.1"/>
    <property type="molecule type" value="Genomic_DNA"/>
</dbReference>
<dbReference type="Pfam" id="PF01022">
    <property type="entry name" value="HTH_5"/>
    <property type="match status" value="1"/>
</dbReference>
<dbReference type="InterPro" id="IPR001845">
    <property type="entry name" value="HTH_ArsR_DNA-bd_dom"/>
</dbReference>
<evidence type="ECO:0000256" key="1">
    <source>
        <dbReference type="SAM" id="Phobius"/>
    </source>
</evidence>
<protein>
    <recommendedName>
        <fullName evidence="2">HTH arsR-type domain-containing protein</fullName>
    </recommendedName>
</protein>
<keyword evidence="1" id="KW-0812">Transmembrane</keyword>
<feature type="transmembrane region" description="Helical" evidence="1">
    <location>
        <begin position="6"/>
        <end position="28"/>
    </location>
</feature>
<sequence>MKVSNPLTIIAIFAGVAETLATVALIKLPLEIQSIFVYFVMAFPAAIVLLFFFVLYFKNTALYAPSDFENQNHYLEANQIKESVGTQLDKIFADLNKSGKTLSKADLEKAKSTVNESVDIISRLNAKELEIYNILSKAPKKISDISNDLGMSMMTTTRYLAKMRDKGAIRITDDGVLAESAV</sequence>
<comment type="caution">
    <text evidence="3">The sequence shown here is derived from an EMBL/GenBank/DDBJ whole genome shotgun (WGS) entry which is preliminary data.</text>
</comment>
<dbReference type="SUPFAM" id="SSF46785">
    <property type="entry name" value="Winged helix' DNA-binding domain"/>
    <property type="match status" value="1"/>
</dbReference>
<dbReference type="Proteomes" id="UP001156669">
    <property type="component" value="Unassembled WGS sequence"/>
</dbReference>
<dbReference type="RefSeq" id="WP_052437292.1">
    <property type="nucleotide sequence ID" value="NZ_BBLD01000013.1"/>
</dbReference>
<evidence type="ECO:0000313" key="4">
    <source>
        <dbReference type="Proteomes" id="UP001156669"/>
    </source>
</evidence>
<proteinExistence type="predicted"/>
<reference evidence="4" key="1">
    <citation type="journal article" date="2019" name="Int. J. Syst. Evol. Microbiol.">
        <title>The Global Catalogue of Microorganisms (GCM) 10K type strain sequencing project: providing services to taxonomists for standard genome sequencing and annotation.</title>
        <authorList>
            <consortium name="The Broad Institute Genomics Platform"/>
            <consortium name="The Broad Institute Genome Sequencing Center for Infectious Disease"/>
            <person name="Wu L."/>
            <person name="Ma J."/>
        </authorList>
    </citation>
    <scope>NUCLEOTIDE SEQUENCE [LARGE SCALE GENOMIC DNA]</scope>
    <source>
        <strain evidence="4">NBRC 110633</strain>
    </source>
</reference>
<name>A0ABQ5Y478_9VIBR</name>
<organism evidence="3 4">
    <name type="scientific">Vibrio hyugaensis</name>
    <dbReference type="NCBI Taxonomy" id="1534743"/>
    <lineage>
        <taxon>Bacteria</taxon>
        <taxon>Pseudomonadati</taxon>
        <taxon>Pseudomonadota</taxon>
        <taxon>Gammaproteobacteria</taxon>
        <taxon>Vibrionales</taxon>
        <taxon>Vibrionaceae</taxon>
        <taxon>Vibrio</taxon>
    </lineage>
</organism>
<gene>
    <name evidence="3" type="ORF">GCM10007906_20150</name>
</gene>
<dbReference type="InterPro" id="IPR036390">
    <property type="entry name" value="WH_DNA-bd_sf"/>
</dbReference>
<evidence type="ECO:0000313" key="3">
    <source>
        <dbReference type="EMBL" id="GLR04427.1"/>
    </source>
</evidence>
<feature type="domain" description="HTH arsR-type" evidence="2">
    <location>
        <begin position="129"/>
        <end position="167"/>
    </location>
</feature>
<feature type="transmembrane region" description="Helical" evidence="1">
    <location>
        <begin position="35"/>
        <end position="57"/>
    </location>
</feature>
<evidence type="ECO:0000259" key="2">
    <source>
        <dbReference type="Pfam" id="PF01022"/>
    </source>
</evidence>
<keyword evidence="1" id="KW-0472">Membrane</keyword>
<accession>A0ABQ5Y478</accession>
<dbReference type="InterPro" id="IPR036388">
    <property type="entry name" value="WH-like_DNA-bd_sf"/>
</dbReference>
<dbReference type="Gene3D" id="1.10.10.10">
    <property type="entry name" value="Winged helix-like DNA-binding domain superfamily/Winged helix DNA-binding domain"/>
    <property type="match status" value="1"/>
</dbReference>
<keyword evidence="1" id="KW-1133">Transmembrane helix</keyword>